<feature type="domain" description="RNase H type-1" evidence="2">
    <location>
        <begin position="73"/>
        <end position="176"/>
    </location>
</feature>
<evidence type="ECO:0000313" key="3">
    <source>
        <dbReference type="EnsemblPlants" id="AUR62027637-RA:cds"/>
    </source>
</evidence>
<evidence type="ECO:0000256" key="1">
    <source>
        <dbReference type="SAM" id="MobiDB-lite"/>
    </source>
</evidence>
<dbReference type="GO" id="GO:0003676">
    <property type="term" value="F:nucleic acid binding"/>
    <property type="evidence" value="ECO:0007669"/>
    <property type="project" value="InterPro"/>
</dbReference>
<protein>
    <recommendedName>
        <fullName evidence="2">RNase H type-1 domain-containing protein</fullName>
    </recommendedName>
</protein>
<dbReference type="GO" id="GO:0004523">
    <property type="term" value="F:RNA-DNA hybrid ribonuclease activity"/>
    <property type="evidence" value="ECO:0007669"/>
    <property type="project" value="InterPro"/>
</dbReference>
<reference evidence="3" key="1">
    <citation type="journal article" date="2017" name="Nature">
        <title>The genome of Chenopodium quinoa.</title>
        <authorList>
            <person name="Jarvis D.E."/>
            <person name="Ho Y.S."/>
            <person name="Lightfoot D.J."/>
            <person name="Schmoeckel S.M."/>
            <person name="Li B."/>
            <person name="Borm T.J.A."/>
            <person name="Ohyanagi H."/>
            <person name="Mineta K."/>
            <person name="Michell C.T."/>
            <person name="Saber N."/>
            <person name="Kharbatia N.M."/>
            <person name="Rupper R.R."/>
            <person name="Sharp A.R."/>
            <person name="Dally N."/>
            <person name="Boughton B.A."/>
            <person name="Woo Y.H."/>
            <person name="Gao G."/>
            <person name="Schijlen E.G.W.M."/>
            <person name="Guo X."/>
            <person name="Momin A.A."/>
            <person name="Negrao S."/>
            <person name="Al-Babili S."/>
            <person name="Gehring C."/>
            <person name="Roessner U."/>
            <person name="Jung C."/>
            <person name="Murphy K."/>
            <person name="Arold S.T."/>
            <person name="Gojobori T."/>
            <person name="van der Linden C.G."/>
            <person name="van Loo E.N."/>
            <person name="Jellen E.N."/>
            <person name="Maughan P.J."/>
            <person name="Tester M."/>
        </authorList>
    </citation>
    <scope>NUCLEOTIDE SEQUENCE [LARGE SCALE GENOMIC DNA]</scope>
    <source>
        <strain evidence="3">cv. PI 614886</strain>
    </source>
</reference>
<dbReference type="Proteomes" id="UP000596660">
    <property type="component" value="Unplaced"/>
</dbReference>
<dbReference type="EnsemblPlants" id="AUR62027637-RA">
    <property type="protein sequence ID" value="AUR62027637-RA:cds"/>
    <property type="gene ID" value="AUR62027637"/>
</dbReference>
<reference evidence="3" key="2">
    <citation type="submission" date="2021-03" db="UniProtKB">
        <authorList>
            <consortium name="EnsemblPlants"/>
        </authorList>
    </citation>
    <scope>IDENTIFICATION</scope>
</reference>
<sequence length="1025" mass="114762">MKSSLEFVVFTSPAGKTTTSPVGQRKVNLIVLLLKSGYFVTHLILHYLLNVSARSEPKSFAWDPPPQNFLKINVDASFIKHSKQAGCAGISRDDKGNWIQGFQWKGYFSSAKDAELKAVSLALNWITENGWQNCHIETDCKTIVLELTDRNNTVLTPSIHECRAQLQQLTEVKLCFLSCHVYGSPAILHALVCLTAKVFCWFVLRAFGLDDQVWNGVLFLWLRFSDIIVCGFVVGHLFSADDPLLEKVVAWLQFPSPMYGFIDVDKNNVFVRVNKPNSRTKFIFYGGDSSSVEESRERAAHKAVKRLMCRFSVRVSDFTYERIKMYRLCVKLFKNRCAELVQDREDLSRIRAECSTREDASFHDVHVSLDFVQVLGVLVRKTGVSVTGIETTRLEGHGYMSWLMWMLTTVLLAKISGECSLLREKYLILKGHLECLESSSKQADSVNGLGDDACVTPNDEANQIPVLVLPPSLPAKRRINSSEPSTSGVGVQIPDNFVPEGAFVRYCPAIHDCRYGIPRLSRNSHSRLNRAAQQSAFASPSLPDTRCPTRHSRQSSTSKRQKCIQELTMSQLHRCHSKMIFVPCSGADPKVLVPSKKKTKQTHVQDILGAATDRQLPVQPFRLYMPVFCYTYCCMLHRVSFSWVRCMLQSEVGLYTSMICKTMNTPPKMKLEPVYLDELTTQNIVGVVLFVKEVPRMIPNARGRDSPVREVSITDTSQDHAMTISTWKDLTGKPCDAMSNWAEKFNVVGFTTLKTRHTRGEAVNATPDEIAWIKVTIPEADLQRVNAYIGCLGCGKRTHLALGTRFPCISCKKGDIVAVHKTATEIWDIKATVNFEAFKVVQAILATKPFFIQVTPTLELARNSVLLWTLKTVEVEDAEPQGQVLGSSSLQLNKEQPAFETDKKYTTYRPLMQESPASACTKAHGKGLAISDPEVTVDYNQDNTEASDKQSGKGITISESAAPIAKLPTWNKLACTRSNVKNKQAMAVGEIMESDDEDQGPRKKLRTTLFKDISEKDSLEDKETA</sequence>
<dbReference type="Gene3D" id="2.40.50.140">
    <property type="entry name" value="Nucleic acid-binding proteins"/>
    <property type="match status" value="1"/>
</dbReference>
<dbReference type="InterPro" id="IPR044730">
    <property type="entry name" value="RNase_H-like_dom_plant"/>
</dbReference>
<name>A0A803MDU4_CHEQI</name>
<dbReference type="SUPFAM" id="SSF53098">
    <property type="entry name" value="Ribonuclease H-like"/>
    <property type="match status" value="1"/>
</dbReference>
<accession>A0A803MDU4</accession>
<dbReference type="AlphaFoldDB" id="A0A803MDU4"/>
<dbReference type="InterPro" id="IPR002156">
    <property type="entry name" value="RNaseH_domain"/>
</dbReference>
<organism evidence="3 4">
    <name type="scientific">Chenopodium quinoa</name>
    <name type="common">Quinoa</name>
    <dbReference type="NCBI Taxonomy" id="63459"/>
    <lineage>
        <taxon>Eukaryota</taxon>
        <taxon>Viridiplantae</taxon>
        <taxon>Streptophyta</taxon>
        <taxon>Embryophyta</taxon>
        <taxon>Tracheophyta</taxon>
        <taxon>Spermatophyta</taxon>
        <taxon>Magnoliopsida</taxon>
        <taxon>eudicotyledons</taxon>
        <taxon>Gunneridae</taxon>
        <taxon>Pentapetalae</taxon>
        <taxon>Caryophyllales</taxon>
        <taxon>Chenopodiaceae</taxon>
        <taxon>Chenopodioideae</taxon>
        <taxon>Atripliceae</taxon>
        <taxon>Chenopodium</taxon>
    </lineage>
</organism>
<dbReference type="Pfam" id="PF13456">
    <property type="entry name" value="RVT_3"/>
    <property type="match status" value="1"/>
</dbReference>
<dbReference type="InterPro" id="IPR053151">
    <property type="entry name" value="RNase_H-like"/>
</dbReference>
<keyword evidence="4" id="KW-1185">Reference proteome</keyword>
<dbReference type="PANTHER" id="PTHR47723:SF19">
    <property type="entry name" value="POLYNUCLEOTIDYL TRANSFERASE, RIBONUCLEASE H-LIKE SUPERFAMILY PROTEIN"/>
    <property type="match status" value="1"/>
</dbReference>
<dbReference type="CDD" id="cd06222">
    <property type="entry name" value="RNase_H_like"/>
    <property type="match status" value="1"/>
</dbReference>
<dbReference type="InterPro" id="IPR012340">
    <property type="entry name" value="NA-bd_OB-fold"/>
</dbReference>
<dbReference type="InterPro" id="IPR036397">
    <property type="entry name" value="RNaseH_sf"/>
</dbReference>
<dbReference type="Gene3D" id="3.30.420.10">
    <property type="entry name" value="Ribonuclease H-like superfamily/Ribonuclease H"/>
    <property type="match status" value="1"/>
</dbReference>
<dbReference type="InterPro" id="IPR012337">
    <property type="entry name" value="RNaseH-like_sf"/>
</dbReference>
<dbReference type="Gramene" id="AUR62027637-RA">
    <property type="protein sequence ID" value="AUR62027637-RA:cds"/>
    <property type="gene ID" value="AUR62027637"/>
</dbReference>
<dbReference type="PANTHER" id="PTHR47723">
    <property type="entry name" value="OS05G0353850 PROTEIN"/>
    <property type="match status" value="1"/>
</dbReference>
<evidence type="ECO:0000313" key="4">
    <source>
        <dbReference type="Proteomes" id="UP000596660"/>
    </source>
</evidence>
<evidence type="ECO:0000259" key="2">
    <source>
        <dbReference type="Pfam" id="PF13456"/>
    </source>
</evidence>
<feature type="region of interest" description="Disordered" evidence="1">
    <location>
        <begin position="530"/>
        <end position="560"/>
    </location>
</feature>
<feature type="compositionally biased region" description="Basic and acidic residues" evidence="1">
    <location>
        <begin position="1012"/>
        <end position="1025"/>
    </location>
</feature>
<feature type="region of interest" description="Disordered" evidence="1">
    <location>
        <begin position="991"/>
        <end position="1025"/>
    </location>
</feature>
<proteinExistence type="predicted"/>